<gene>
    <name evidence="2" type="ORF">QHF89_25580</name>
</gene>
<name>A0ABT6NX18_9BACT</name>
<keyword evidence="1" id="KW-0472">Membrane</keyword>
<feature type="transmembrane region" description="Helical" evidence="1">
    <location>
        <begin position="143"/>
        <end position="161"/>
    </location>
</feature>
<keyword evidence="1" id="KW-1133">Transmembrane helix</keyword>
<evidence type="ECO:0000313" key="3">
    <source>
        <dbReference type="Proteomes" id="UP001160301"/>
    </source>
</evidence>
<proteinExistence type="predicted"/>
<comment type="caution">
    <text evidence="2">The sequence shown here is derived from an EMBL/GenBank/DDBJ whole genome shotgun (WGS) entry which is preliminary data.</text>
</comment>
<protein>
    <submittedName>
        <fullName evidence="2">Uncharacterized protein</fullName>
    </submittedName>
</protein>
<dbReference type="EMBL" id="JARZHI010000024">
    <property type="protein sequence ID" value="MDI1432895.1"/>
    <property type="molecule type" value="Genomic_DNA"/>
</dbReference>
<evidence type="ECO:0000313" key="2">
    <source>
        <dbReference type="EMBL" id="MDI1432895.1"/>
    </source>
</evidence>
<accession>A0ABT6NX18</accession>
<organism evidence="2 3">
    <name type="scientific">Polyangium sorediatum</name>
    <dbReference type="NCBI Taxonomy" id="889274"/>
    <lineage>
        <taxon>Bacteria</taxon>
        <taxon>Pseudomonadati</taxon>
        <taxon>Myxococcota</taxon>
        <taxon>Polyangia</taxon>
        <taxon>Polyangiales</taxon>
        <taxon>Polyangiaceae</taxon>
        <taxon>Polyangium</taxon>
    </lineage>
</organism>
<keyword evidence="3" id="KW-1185">Reference proteome</keyword>
<evidence type="ECO:0000256" key="1">
    <source>
        <dbReference type="SAM" id="Phobius"/>
    </source>
</evidence>
<keyword evidence="1" id="KW-0812">Transmembrane</keyword>
<reference evidence="2 3" key="1">
    <citation type="submission" date="2023-04" db="EMBL/GenBank/DDBJ databases">
        <title>The genome sequence of Polyangium sorediatum DSM14670.</title>
        <authorList>
            <person name="Zhang X."/>
        </authorList>
    </citation>
    <scope>NUCLEOTIDE SEQUENCE [LARGE SCALE GENOMIC DNA]</scope>
    <source>
        <strain evidence="2 3">DSM 14670</strain>
    </source>
</reference>
<dbReference type="Proteomes" id="UP001160301">
    <property type="component" value="Unassembled WGS sequence"/>
</dbReference>
<sequence>MLLLSVATPAEAYEVAGGVSLGGMLVGTLPRFAVSPHAALSWRRESGFSFGVDELCSILPGTGKLGVGVYNQMSAAFGYAWKDGDVRMGPSFSVYAMPACGATLCGRVVGLSPGGHAQVNVYVAGPVGVSVRANVDWVGGRSLVLPGGFVAMLVAGPVFRWRSM</sequence>
<dbReference type="RefSeq" id="WP_284720929.1">
    <property type="nucleotide sequence ID" value="NZ_JARZHI010000024.1"/>
</dbReference>